<accession>A0ABV4SZV1</accession>
<feature type="non-terminal residue" evidence="2">
    <location>
        <position position="1"/>
    </location>
</feature>
<sequence>GDTQTQNGAHHTEDPDGVNETGTSNDGGFGIYIPVDPPAGDTQTQNGAHHTEDPDGVNETGTSNDGGFGIYIPVDP</sequence>
<comment type="caution">
    <text evidence="2">The sequence shown here is derived from an EMBL/GenBank/DDBJ whole genome shotgun (WGS) entry which is preliminary data.</text>
</comment>
<proteinExistence type="predicted"/>
<organism evidence="2 3">
    <name type="scientific">Streptomyces aureus</name>
    <dbReference type="NCBI Taxonomy" id="193461"/>
    <lineage>
        <taxon>Bacteria</taxon>
        <taxon>Bacillati</taxon>
        <taxon>Actinomycetota</taxon>
        <taxon>Actinomycetes</taxon>
        <taxon>Kitasatosporales</taxon>
        <taxon>Streptomycetaceae</taxon>
        <taxon>Streptomyces</taxon>
    </lineage>
</organism>
<gene>
    <name evidence="2" type="ORF">ACEG43_49330</name>
</gene>
<feature type="non-terminal residue" evidence="2">
    <location>
        <position position="76"/>
    </location>
</feature>
<reference evidence="2 3" key="1">
    <citation type="submission" date="2024-08" db="EMBL/GenBank/DDBJ databases">
        <title>Genome sequence of Streptomyces aureus CACIA-1.46HGO.</title>
        <authorList>
            <person name="Evangelista-Martinez Z."/>
        </authorList>
    </citation>
    <scope>NUCLEOTIDE SEQUENCE [LARGE SCALE GENOMIC DNA]</scope>
    <source>
        <strain evidence="2 3">CACIA-1.46HGO</strain>
    </source>
</reference>
<evidence type="ECO:0000313" key="3">
    <source>
        <dbReference type="Proteomes" id="UP001571476"/>
    </source>
</evidence>
<evidence type="ECO:0000313" key="2">
    <source>
        <dbReference type="EMBL" id="MFA3843967.1"/>
    </source>
</evidence>
<dbReference type="EMBL" id="JBGOSP010000184">
    <property type="protein sequence ID" value="MFA3843967.1"/>
    <property type="molecule type" value="Genomic_DNA"/>
</dbReference>
<evidence type="ECO:0000256" key="1">
    <source>
        <dbReference type="SAM" id="MobiDB-lite"/>
    </source>
</evidence>
<name>A0ABV4SZV1_9ACTN</name>
<protein>
    <submittedName>
        <fullName evidence="2">Uncharacterized protein</fullName>
    </submittedName>
</protein>
<dbReference type="RefSeq" id="WP_372567721.1">
    <property type="nucleotide sequence ID" value="NZ_JBGOSP010000184.1"/>
</dbReference>
<keyword evidence="3" id="KW-1185">Reference proteome</keyword>
<dbReference type="Proteomes" id="UP001571476">
    <property type="component" value="Unassembled WGS sequence"/>
</dbReference>
<feature type="region of interest" description="Disordered" evidence="1">
    <location>
        <begin position="1"/>
        <end position="76"/>
    </location>
</feature>